<dbReference type="OrthoDB" id="34373at2"/>
<dbReference type="AlphaFoldDB" id="A0A1E7Z9Z1"/>
<dbReference type="STRING" id="1656094.BFC18_14300"/>
<evidence type="ECO:0008006" key="4">
    <source>
        <dbReference type="Google" id="ProtNLM"/>
    </source>
</evidence>
<dbReference type="GO" id="GO:0016020">
    <property type="term" value="C:membrane"/>
    <property type="evidence" value="ECO:0007669"/>
    <property type="project" value="InterPro"/>
</dbReference>
<proteinExistence type="predicted"/>
<dbReference type="Pfam" id="PF03203">
    <property type="entry name" value="MerC"/>
    <property type="match status" value="1"/>
</dbReference>
<keyword evidence="3" id="KW-1185">Reference proteome</keyword>
<keyword evidence="1" id="KW-1133">Transmembrane helix</keyword>
<feature type="transmembrane region" description="Helical" evidence="1">
    <location>
        <begin position="74"/>
        <end position="94"/>
    </location>
</feature>
<evidence type="ECO:0000313" key="3">
    <source>
        <dbReference type="Proteomes" id="UP000175691"/>
    </source>
</evidence>
<evidence type="ECO:0000313" key="2">
    <source>
        <dbReference type="EMBL" id="OFC70340.1"/>
    </source>
</evidence>
<dbReference type="EMBL" id="MDHN01000029">
    <property type="protein sequence ID" value="OFC70340.1"/>
    <property type="molecule type" value="Genomic_DNA"/>
</dbReference>
<comment type="caution">
    <text evidence="2">The sequence shown here is derived from an EMBL/GenBank/DDBJ whole genome shotgun (WGS) entry which is preliminary data.</text>
</comment>
<evidence type="ECO:0000256" key="1">
    <source>
        <dbReference type="SAM" id="Phobius"/>
    </source>
</evidence>
<sequence length="128" mass="13812">MPRIQAIGDKIAIALSSLCVVHCIITPILLIALPALGGVAFLDHEVFHQILLFFVLPVGVIAITAGYRHHKSAAILGSGLLGLLLLTLAGTIAHDLVGEIGETVLTIVASLFIVYAHIQNYRQRHHRR</sequence>
<feature type="transmembrane region" description="Helical" evidence="1">
    <location>
        <begin position="12"/>
        <end position="34"/>
    </location>
</feature>
<keyword evidence="1" id="KW-0472">Membrane</keyword>
<keyword evidence="1" id="KW-0812">Transmembrane</keyword>
<dbReference type="GO" id="GO:0015097">
    <property type="term" value="F:mercury ion transmembrane transporter activity"/>
    <property type="evidence" value="ECO:0007669"/>
    <property type="project" value="InterPro"/>
</dbReference>
<dbReference type="Proteomes" id="UP000175691">
    <property type="component" value="Unassembled WGS sequence"/>
</dbReference>
<organism evidence="2 3">
    <name type="scientific">Alteromonas confluentis</name>
    <dbReference type="NCBI Taxonomy" id="1656094"/>
    <lineage>
        <taxon>Bacteria</taxon>
        <taxon>Pseudomonadati</taxon>
        <taxon>Pseudomonadota</taxon>
        <taxon>Gammaproteobacteria</taxon>
        <taxon>Alteromonadales</taxon>
        <taxon>Alteromonadaceae</taxon>
        <taxon>Alteromonas/Salinimonas group</taxon>
        <taxon>Alteromonas</taxon>
    </lineage>
</organism>
<protein>
    <recommendedName>
        <fullName evidence="4">MerC mercury resistance protein</fullName>
    </recommendedName>
</protein>
<gene>
    <name evidence="2" type="ORF">BFC18_14300</name>
</gene>
<dbReference type="InterPro" id="IPR004891">
    <property type="entry name" value="Mercury-R_MerC"/>
</dbReference>
<accession>A0A1E7Z9Z1</accession>
<feature type="transmembrane region" description="Helical" evidence="1">
    <location>
        <begin position="46"/>
        <end position="67"/>
    </location>
</feature>
<reference evidence="2 3" key="1">
    <citation type="submission" date="2016-08" db="EMBL/GenBank/DDBJ databases">
        <authorList>
            <person name="Seilhamer J.J."/>
        </authorList>
    </citation>
    <scope>NUCLEOTIDE SEQUENCE [LARGE SCALE GENOMIC DNA]</scope>
    <source>
        <strain evidence="2 3">KCTC 42603</strain>
    </source>
</reference>
<name>A0A1E7Z9Z1_9ALTE</name>
<feature type="transmembrane region" description="Helical" evidence="1">
    <location>
        <begin position="100"/>
        <end position="118"/>
    </location>
</feature>
<dbReference type="RefSeq" id="WP_070125983.1">
    <property type="nucleotide sequence ID" value="NZ_MDHN01000029.1"/>
</dbReference>